<evidence type="ECO:0000313" key="1">
    <source>
        <dbReference type="EMBL" id="CAF0872418.1"/>
    </source>
</evidence>
<evidence type="ECO:0000313" key="4">
    <source>
        <dbReference type="Proteomes" id="UP000663877"/>
    </source>
</evidence>
<evidence type="ECO:0000313" key="3">
    <source>
        <dbReference type="Proteomes" id="UP000663832"/>
    </source>
</evidence>
<dbReference type="EMBL" id="CAJNOM010000874">
    <property type="protein sequence ID" value="CAF1574073.1"/>
    <property type="molecule type" value="Genomic_DNA"/>
</dbReference>
<accession>A0A813XLU5</accession>
<keyword evidence="3" id="KW-1185">Reference proteome</keyword>
<protein>
    <submittedName>
        <fullName evidence="1">Uncharacterized protein</fullName>
    </submittedName>
</protein>
<dbReference type="EMBL" id="CAJNOI010000028">
    <property type="protein sequence ID" value="CAF0872418.1"/>
    <property type="molecule type" value="Genomic_DNA"/>
</dbReference>
<organism evidence="1 4">
    <name type="scientific">Adineta steineri</name>
    <dbReference type="NCBI Taxonomy" id="433720"/>
    <lineage>
        <taxon>Eukaryota</taxon>
        <taxon>Metazoa</taxon>
        <taxon>Spiralia</taxon>
        <taxon>Gnathifera</taxon>
        <taxon>Rotifera</taxon>
        <taxon>Eurotatoria</taxon>
        <taxon>Bdelloidea</taxon>
        <taxon>Adinetida</taxon>
        <taxon>Adinetidae</taxon>
        <taxon>Adineta</taxon>
    </lineage>
</organism>
<evidence type="ECO:0000313" key="2">
    <source>
        <dbReference type="EMBL" id="CAF1574073.1"/>
    </source>
</evidence>
<feature type="non-terminal residue" evidence="1">
    <location>
        <position position="187"/>
    </location>
</feature>
<reference evidence="1" key="1">
    <citation type="submission" date="2021-02" db="EMBL/GenBank/DDBJ databases">
        <authorList>
            <person name="Nowell W R."/>
        </authorList>
    </citation>
    <scope>NUCLEOTIDE SEQUENCE</scope>
</reference>
<gene>
    <name evidence="1" type="ORF">BJG266_LOCUS8974</name>
    <name evidence="2" type="ORF">QVE165_LOCUS49173</name>
</gene>
<dbReference type="Proteomes" id="UP000663832">
    <property type="component" value="Unassembled WGS sequence"/>
</dbReference>
<sequence length="187" mass="21687">MATANTSVDVKKILLFWPKSIRNNDQHSPFVSFDKCSELINYICQNLGQTDTFDLHIPGENLKEILEDPVGKSSQIRIYAYYDNNDTLERDQNRFQFKHNKLQFYLERDLEKQLQNTEISMALSSSRSIDRQAINDTTMSVMERLQSKRSNSSHCDSLVPEKFQSTAQSDSEMKNMEEIDPRFICGS</sequence>
<dbReference type="AlphaFoldDB" id="A0A813XLU5"/>
<dbReference type="Proteomes" id="UP000663877">
    <property type="component" value="Unassembled WGS sequence"/>
</dbReference>
<proteinExistence type="predicted"/>
<comment type="caution">
    <text evidence="1">The sequence shown here is derived from an EMBL/GenBank/DDBJ whole genome shotgun (WGS) entry which is preliminary data.</text>
</comment>
<name>A0A813XLU5_9BILA</name>